<reference evidence="2 3" key="1">
    <citation type="submission" date="2017-03" db="EMBL/GenBank/DDBJ databases">
        <title>Genomes of endolithic fungi from Antarctica.</title>
        <authorList>
            <person name="Coleine C."/>
            <person name="Masonjones S."/>
            <person name="Stajich J.E."/>
        </authorList>
    </citation>
    <scope>NUCLEOTIDE SEQUENCE [LARGE SCALE GENOMIC DNA]</scope>
    <source>
        <strain evidence="2 3">CCFEE 5184</strain>
    </source>
</reference>
<dbReference type="Proteomes" id="UP000309340">
    <property type="component" value="Unassembled WGS sequence"/>
</dbReference>
<accession>A0A4U0X109</accession>
<proteinExistence type="predicted"/>
<comment type="caution">
    <text evidence="2">The sequence shown here is derived from an EMBL/GenBank/DDBJ whole genome shotgun (WGS) entry which is preliminary data.</text>
</comment>
<feature type="compositionally biased region" description="Polar residues" evidence="1">
    <location>
        <begin position="78"/>
        <end position="90"/>
    </location>
</feature>
<dbReference type="AlphaFoldDB" id="A0A4U0X109"/>
<feature type="region of interest" description="Disordered" evidence="1">
    <location>
        <begin position="1"/>
        <end position="106"/>
    </location>
</feature>
<evidence type="ECO:0000256" key="1">
    <source>
        <dbReference type="SAM" id="MobiDB-lite"/>
    </source>
</evidence>
<name>A0A4U0X109_9PEZI</name>
<organism evidence="2 3">
    <name type="scientific">Friedmanniomyces simplex</name>
    <dbReference type="NCBI Taxonomy" id="329884"/>
    <lineage>
        <taxon>Eukaryota</taxon>
        <taxon>Fungi</taxon>
        <taxon>Dikarya</taxon>
        <taxon>Ascomycota</taxon>
        <taxon>Pezizomycotina</taxon>
        <taxon>Dothideomycetes</taxon>
        <taxon>Dothideomycetidae</taxon>
        <taxon>Mycosphaerellales</taxon>
        <taxon>Teratosphaeriaceae</taxon>
        <taxon>Friedmanniomyces</taxon>
    </lineage>
</organism>
<feature type="region of interest" description="Disordered" evidence="1">
    <location>
        <begin position="179"/>
        <end position="215"/>
    </location>
</feature>
<protein>
    <submittedName>
        <fullName evidence="2">Uncharacterized protein</fullName>
    </submittedName>
</protein>
<dbReference type="OrthoDB" id="3836769at2759"/>
<dbReference type="EMBL" id="NAJQ01000457">
    <property type="protein sequence ID" value="TKA69277.1"/>
    <property type="molecule type" value="Genomic_DNA"/>
</dbReference>
<sequence length="299" mass="32516">MSKHNRARVWYGSPPPGQERQTPRPAAQSGSLNSMLRGDSVLSEAPPATGIAKQGQIKGQPEVGVQATTEPPAKRARQQSPTPASANSKPPFSPENPGQRYRNHPHDVDINAASTQLSETGVQQTARTLTNSAISDMRVSRRSGLAATHSNGYQLRDHLNLRLLEHPRAPMSRIGASYTAKTNAPSPHPEADKQPTAPRGTKRKFRTAIPPPPFLTLAPEREMPWRSPVRIAWADPTHQISTHPRPATSQLHSRCISQSLVQLEPGMESSPVTMIALPLGGMIELAHVYSDDKVTRAEA</sequence>
<evidence type="ECO:0000313" key="3">
    <source>
        <dbReference type="Proteomes" id="UP000309340"/>
    </source>
</evidence>
<keyword evidence="3" id="KW-1185">Reference proteome</keyword>
<gene>
    <name evidence="2" type="ORF">B0A55_08518</name>
</gene>
<evidence type="ECO:0000313" key="2">
    <source>
        <dbReference type="EMBL" id="TKA69277.1"/>
    </source>
</evidence>